<name>A0A0C2XFY5_HEBCY</name>
<evidence type="ECO:0000313" key="2">
    <source>
        <dbReference type="Proteomes" id="UP000053424"/>
    </source>
</evidence>
<organism evidence="1 2">
    <name type="scientific">Hebeloma cylindrosporum</name>
    <dbReference type="NCBI Taxonomy" id="76867"/>
    <lineage>
        <taxon>Eukaryota</taxon>
        <taxon>Fungi</taxon>
        <taxon>Dikarya</taxon>
        <taxon>Basidiomycota</taxon>
        <taxon>Agaricomycotina</taxon>
        <taxon>Agaricomycetes</taxon>
        <taxon>Agaricomycetidae</taxon>
        <taxon>Agaricales</taxon>
        <taxon>Agaricineae</taxon>
        <taxon>Hymenogastraceae</taxon>
        <taxon>Hebeloma</taxon>
    </lineage>
</organism>
<sequence length="351" mass="41326">RIVLVSAFFPLPNSQTSKPEYDVRLKNYLGTVATDIYLYTTPEMRERIQGLRGSNLTLTIDTTYSSPFDIPPLKGREEAYTRIRKKAKPRHSIESYAFANSKPFFLHKAVETLASRGLRYDYAFWNDAGSFHKEHEYRDWPSPDRVEEVMEEGSKLFKTNKEELIFVPMTGLPHKSMTFWQESMGPVDSRFSEGNFFGGAPSAINWWSRAYYTYHDYYLSFEIFIGKDEAITNALILLFPERFITVWFNDPEAPAHLALKQTRPDQSFLGQCGSEWFYYQFWLAGQQEKYAMREQWLRKVRGWLLWGWWRDQTGCQDTRLLTMREVLTRAFASGWNPPGRRVKVPESLQWR</sequence>
<gene>
    <name evidence="1" type="ORF">M413DRAFT_77743</name>
</gene>
<dbReference type="AlphaFoldDB" id="A0A0C2XFY5"/>
<dbReference type="HOGENOM" id="CLU_045862_0_0_1"/>
<dbReference type="EMBL" id="KN831802">
    <property type="protein sequence ID" value="KIM36828.1"/>
    <property type="molecule type" value="Genomic_DNA"/>
</dbReference>
<reference evidence="2" key="2">
    <citation type="submission" date="2015-01" db="EMBL/GenBank/DDBJ databases">
        <title>Evolutionary Origins and Diversification of the Mycorrhizal Mutualists.</title>
        <authorList>
            <consortium name="DOE Joint Genome Institute"/>
            <consortium name="Mycorrhizal Genomics Consortium"/>
            <person name="Kohler A."/>
            <person name="Kuo A."/>
            <person name="Nagy L.G."/>
            <person name="Floudas D."/>
            <person name="Copeland A."/>
            <person name="Barry K.W."/>
            <person name="Cichocki N."/>
            <person name="Veneault-Fourrey C."/>
            <person name="LaButti K."/>
            <person name="Lindquist E.A."/>
            <person name="Lipzen A."/>
            <person name="Lundell T."/>
            <person name="Morin E."/>
            <person name="Murat C."/>
            <person name="Riley R."/>
            <person name="Ohm R."/>
            <person name="Sun H."/>
            <person name="Tunlid A."/>
            <person name="Henrissat B."/>
            <person name="Grigoriev I.V."/>
            <person name="Hibbett D.S."/>
            <person name="Martin F."/>
        </authorList>
    </citation>
    <scope>NUCLEOTIDE SEQUENCE [LARGE SCALE GENOMIC DNA]</scope>
    <source>
        <strain evidence="2">h7</strain>
    </source>
</reference>
<feature type="non-terminal residue" evidence="1">
    <location>
        <position position="1"/>
    </location>
</feature>
<proteinExistence type="predicted"/>
<reference evidence="1 2" key="1">
    <citation type="submission" date="2014-04" db="EMBL/GenBank/DDBJ databases">
        <authorList>
            <consortium name="DOE Joint Genome Institute"/>
            <person name="Kuo A."/>
            <person name="Gay G."/>
            <person name="Dore J."/>
            <person name="Kohler A."/>
            <person name="Nagy L.G."/>
            <person name="Floudas D."/>
            <person name="Copeland A."/>
            <person name="Barry K.W."/>
            <person name="Cichocki N."/>
            <person name="Veneault-Fourrey C."/>
            <person name="LaButti K."/>
            <person name="Lindquist E.A."/>
            <person name="Lipzen A."/>
            <person name="Lundell T."/>
            <person name="Morin E."/>
            <person name="Murat C."/>
            <person name="Sun H."/>
            <person name="Tunlid A."/>
            <person name="Henrissat B."/>
            <person name="Grigoriev I.V."/>
            <person name="Hibbett D.S."/>
            <person name="Martin F."/>
            <person name="Nordberg H.P."/>
            <person name="Cantor M.N."/>
            <person name="Hua S.X."/>
        </authorList>
    </citation>
    <scope>NUCLEOTIDE SEQUENCE [LARGE SCALE GENOMIC DNA]</scope>
    <source>
        <strain evidence="2">h7</strain>
    </source>
</reference>
<accession>A0A0C2XFY5</accession>
<dbReference type="OrthoDB" id="411632at2759"/>
<protein>
    <submittedName>
        <fullName evidence="1">Uncharacterized protein</fullName>
    </submittedName>
</protein>
<dbReference type="Proteomes" id="UP000053424">
    <property type="component" value="Unassembled WGS sequence"/>
</dbReference>
<evidence type="ECO:0000313" key="1">
    <source>
        <dbReference type="EMBL" id="KIM36828.1"/>
    </source>
</evidence>
<keyword evidence="2" id="KW-1185">Reference proteome</keyword>